<dbReference type="NCBIfam" id="TIGR00254">
    <property type="entry name" value="GGDEF"/>
    <property type="match status" value="1"/>
</dbReference>
<feature type="domain" description="PAC" evidence="2">
    <location>
        <begin position="89"/>
        <end position="140"/>
    </location>
</feature>
<comment type="caution">
    <text evidence="5">The sequence shown here is derived from an EMBL/GenBank/DDBJ whole genome shotgun (WGS) entry which is preliminary data.</text>
</comment>
<proteinExistence type="predicted"/>
<feature type="domain" description="PAS" evidence="1">
    <location>
        <begin position="141"/>
        <end position="178"/>
    </location>
</feature>
<dbReference type="SMART" id="SM00091">
    <property type="entry name" value="PAS"/>
    <property type="match status" value="2"/>
</dbReference>
<sequence>MNARREANSNQTRAAEAPSVIGALLEGLPEPAWLVDGESLTVSVVNRAALRLLGLKPERALGQAPGALCGSLEDEAFWQGAARDPFARIRSDTVLTHSDGQPRWVSRSISPIHTPQGSRYWLVLLHDQTRRRRAEAERETLLAELRATLESTADGILVVDLGGRVRSFNRRFAKLWGLPGGLQHEPGDAGLWLSLQRVMRDGEQYRLRIEALLDAPLMRSSDVLRLADGRVLEQVSLPQMSRGEPIGRVFSFRDLSEKLAAHQRIEELGRSDALTGAPNRRALADRIVQQMSTVATGEPLPSFALIHLDLDRFKQINDTLGHSYGDRVLREIVERLRGAARPDDTLARLGGDEFALLVDGAQMFEAEAVARRIQQLLAQPFSFDTLSFTVTASCGIALYPGDGGSPDELMASAERAMHWVKESGRAGFRFHVPRKEVDLLSRMRLDHDMRRALADGNFQLHYQPQVELGSDRVIGAEALIRWRDPQRGDISPAEFIPLAEESGFVIPIGEWVLREAVEQAAYWLGRGLRMPVAVNVSALQFQQPHFVENVAAVLHDAALPASMLELELTEGVLIGDADEGLKRMQALAALGVTLSIDDFGTGYSSLAYLKRFPIQRLKIDRSFVKGLPGDASDCGIANAIVQMGRALGLQVIAEGVETEAQRDFLAQAGCHEFQGYLYAPALRPDEFEQRVRPRRHVVDAAVSGWLGLASAG</sequence>
<keyword evidence="6" id="KW-1185">Reference proteome</keyword>
<evidence type="ECO:0000313" key="5">
    <source>
        <dbReference type="EMBL" id="MFG6415861.1"/>
    </source>
</evidence>
<dbReference type="RefSeq" id="WP_394471931.1">
    <property type="nucleotide sequence ID" value="NZ_JBIGHY010000007.1"/>
</dbReference>
<protein>
    <submittedName>
        <fullName evidence="5">Bifunctional diguanylate cyclase/phosphodiesterase</fullName>
    </submittedName>
</protein>
<gene>
    <name evidence="5" type="ORF">ACG02S_18360</name>
</gene>
<dbReference type="NCBIfam" id="TIGR00229">
    <property type="entry name" value="sensory_box"/>
    <property type="match status" value="2"/>
</dbReference>
<dbReference type="EMBL" id="JBIGHY010000007">
    <property type="protein sequence ID" value="MFG6415861.1"/>
    <property type="molecule type" value="Genomic_DNA"/>
</dbReference>
<dbReference type="InterPro" id="IPR029787">
    <property type="entry name" value="Nucleotide_cyclase"/>
</dbReference>
<dbReference type="InterPro" id="IPR013767">
    <property type="entry name" value="PAS_fold"/>
</dbReference>
<dbReference type="Pfam" id="PF00989">
    <property type="entry name" value="PAS"/>
    <property type="match status" value="1"/>
</dbReference>
<evidence type="ECO:0000259" key="3">
    <source>
        <dbReference type="PROSITE" id="PS50883"/>
    </source>
</evidence>
<dbReference type="Gene3D" id="3.20.20.450">
    <property type="entry name" value="EAL domain"/>
    <property type="match status" value="1"/>
</dbReference>
<dbReference type="Proteomes" id="UP001606300">
    <property type="component" value="Unassembled WGS sequence"/>
</dbReference>
<dbReference type="Pfam" id="PF13188">
    <property type="entry name" value="PAS_8"/>
    <property type="match status" value="1"/>
</dbReference>
<dbReference type="InterPro" id="IPR001633">
    <property type="entry name" value="EAL_dom"/>
</dbReference>
<feature type="domain" description="GGDEF" evidence="4">
    <location>
        <begin position="301"/>
        <end position="433"/>
    </location>
</feature>
<dbReference type="InterPro" id="IPR043128">
    <property type="entry name" value="Rev_trsase/Diguanyl_cyclase"/>
</dbReference>
<evidence type="ECO:0000259" key="2">
    <source>
        <dbReference type="PROSITE" id="PS50113"/>
    </source>
</evidence>
<dbReference type="SUPFAM" id="SSF55785">
    <property type="entry name" value="PYP-like sensor domain (PAS domain)"/>
    <property type="match status" value="2"/>
</dbReference>
<dbReference type="PROSITE" id="PS50113">
    <property type="entry name" value="PAC"/>
    <property type="match status" value="1"/>
</dbReference>
<evidence type="ECO:0000259" key="4">
    <source>
        <dbReference type="PROSITE" id="PS50887"/>
    </source>
</evidence>
<accession>A0ABW7EUV7</accession>
<dbReference type="CDD" id="cd00130">
    <property type="entry name" value="PAS"/>
    <property type="match status" value="1"/>
</dbReference>
<dbReference type="PROSITE" id="PS50112">
    <property type="entry name" value="PAS"/>
    <property type="match status" value="2"/>
</dbReference>
<dbReference type="InterPro" id="IPR052155">
    <property type="entry name" value="Biofilm_reg_signaling"/>
</dbReference>
<dbReference type="PROSITE" id="PS50883">
    <property type="entry name" value="EAL"/>
    <property type="match status" value="1"/>
</dbReference>
<dbReference type="Pfam" id="PF00990">
    <property type="entry name" value="GGDEF"/>
    <property type="match status" value="1"/>
</dbReference>
<dbReference type="InterPro" id="IPR000014">
    <property type="entry name" value="PAS"/>
</dbReference>
<evidence type="ECO:0000313" key="6">
    <source>
        <dbReference type="Proteomes" id="UP001606300"/>
    </source>
</evidence>
<dbReference type="PANTHER" id="PTHR44757:SF2">
    <property type="entry name" value="BIOFILM ARCHITECTURE MAINTENANCE PROTEIN MBAA"/>
    <property type="match status" value="1"/>
</dbReference>
<feature type="domain" description="PAS" evidence="1">
    <location>
        <begin position="17"/>
        <end position="63"/>
    </location>
</feature>
<dbReference type="Gene3D" id="3.30.70.270">
    <property type="match status" value="1"/>
</dbReference>
<dbReference type="CDD" id="cd01948">
    <property type="entry name" value="EAL"/>
    <property type="match status" value="1"/>
</dbReference>
<organism evidence="5 6">
    <name type="scientific">Pelomonas dachongensis</name>
    <dbReference type="NCBI Taxonomy" id="3299029"/>
    <lineage>
        <taxon>Bacteria</taxon>
        <taxon>Pseudomonadati</taxon>
        <taxon>Pseudomonadota</taxon>
        <taxon>Betaproteobacteria</taxon>
        <taxon>Burkholderiales</taxon>
        <taxon>Sphaerotilaceae</taxon>
        <taxon>Roseateles</taxon>
    </lineage>
</organism>
<dbReference type="Gene3D" id="3.30.450.20">
    <property type="entry name" value="PAS domain"/>
    <property type="match status" value="2"/>
</dbReference>
<name>A0ABW7EUV7_9BURK</name>
<dbReference type="CDD" id="cd01949">
    <property type="entry name" value="GGDEF"/>
    <property type="match status" value="1"/>
</dbReference>
<dbReference type="SUPFAM" id="SSF55073">
    <property type="entry name" value="Nucleotide cyclase"/>
    <property type="match status" value="1"/>
</dbReference>
<dbReference type="PANTHER" id="PTHR44757">
    <property type="entry name" value="DIGUANYLATE CYCLASE DGCP"/>
    <property type="match status" value="1"/>
</dbReference>
<dbReference type="PROSITE" id="PS50887">
    <property type="entry name" value="GGDEF"/>
    <property type="match status" value="1"/>
</dbReference>
<dbReference type="SMART" id="SM00267">
    <property type="entry name" value="GGDEF"/>
    <property type="match status" value="1"/>
</dbReference>
<reference evidence="5 6" key="1">
    <citation type="submission" date="2024-09" db="EMBL/GenBank/DDBJ databases">
        <title>Novel species of the genus Pelomonas and Roseateles isolated from streams.</title>
        <authorList>
            <person name="Lu H."/>
        </authorList>
    </citation>
    <scope>NUCLEOTIDE SEQUENCE [LARGE SCALE GENOMIC DNA]</scope>
    <source>
        <strain evidence="5 6">DC23W</strain>
    </source>
</reference>
<dbReference type="SMART" id="SM00052">
    <property type="entry name" value="EAL"/>
    <property type="match status" value="1"/>
</dbReference>
<feature type="domain" description="EAL" evidence="3">
    <location>
        <begin position="442"/>
        <end position="695"/>
    </location>
</feature>
<dbReference type="InterPro" id="IPR035919">
    <property type="entry name" value="EAL_sf"/>
</dbReference>
<dbReference type="SUPFAM" id="SSF141868">
    <property type="entry name" value="EAL domain-like"/>
    <property type="match status" value="1"/>
</dbReference>
<dbReference type="InterPro" id="IPR000160">
    <property type="entry name" value="GGDEF_dom"/>
</dbReference>
<dbReference type="Pfam" id="PF00563">
    <property type="entry name" value="EAL"/>
    <property type="match status" value="1"/>
</dbReference>
<evidence type="ECO:0000259" key="1">
    <source>
        <dbReference type="PROSITE" id="PS50112"/>
    </source>
</evidence>
<dbReference type="InterPro" id="IPR000700">
    <property type="entry name" value="PAS-assoc_C"/>
</dbReference>
<dbReference type="InterPro" id="IPR035965">
    <property type="entry name" value="PAS-like_dom_sf"/>
</dbReference>